<protein>
    <submittedName>
        <fullName evidence="3">Glucan 1,3-beta-glucosidase</fullName>
    </submittedName>
</protein>
<evidence type="ECO:0000313" key="3">
    <source>
        <dbReference type="EMBL" id="OXA54110.1"/>
    </source>
</evidence>
<feature type="domain" description="Rhamnogalacturonase A/B/Epimerase-like pectate lyase" evidence="2">
    <location>
        <begin position="158"/>
        <end position="264"/>
    </location>
</feature>
<evidence type="ECO:0000313" key="4">
    <source>
        <dbReference type="Proteomes" id="UP000198287"/>
    </source>
</evidence>
<dbReference type="Pfam" id="PF12708">
    <property type="entry name" value="Pect-lyase_RHGA_epim"/>
    <property type="match status" value="3"/>
</dbReference>
<proteinExistence type="predicted"/>
<comment type="caution">
    <text evidence="3">The sequence shown here is derived from an EMBL/GenBank/DDBJ whole genome shotgun (WGS) entry which is preliminary data.</text>
</comment>
<dbReference type="Proteomes" id="UP000198287">
    <property type="component" value="Unassembled WGS sequence"/>
</dbReference>
<dbReference type="InterPro" id="IPR012334">
    <property type="entry name" value="Pectin_lyas_fold"/>
</dbReference>
<accession>A0A226E9R1</accession>
<organism evidence="3 4">
    <name type="scientific">Folsomia candida</name>
    <name type="common">Springtail</name>
    <dbReference type="NCBI Taxonomy" id="158441"/>
    <lineage>
        <taxon>Eukaryota</taxon>
        <taxon>Metazoa</taxon>
        <taxon>Ecdysozoa</taxon>
        <taxon>Arthropoda</taxon>
        <taxon>Hexapoda</taxon>
        <taxon>Collembola</taxon>
        <taxon>Entomobryomorpha</taxon>
        <taxon>Isotomoidea</taxon>
        <taxon>Isotomidae</taxon>
        <taxon>Proisotominae</taxon>
        <taxon>Folsomia</taxon>
    </lineage>
</organism>
<evidence type="ECO:0000256" key="1">
    <source>
        <dbReference type="SAM" id="SignalP"/>
    </source>
</evidence>
<feature type="domain" description="Rhamnogalacturonase A/B/Epimerase-like pectate lyase" evidence="2">
    <location>
        <begin position="26"/>
        <end position="154"/>
    </location>
</feature>
<feature type="signal peptide" evidence="1">
    <location>
        <begin position="1"/>
        <end position="20"/>
    </location>
</feature>
<dbReference type="Gene3D" id="2.160.20.10">
    <property type="entry name" value="Single-stranded right-handed beta-helix, Pectin lyase-like"/>
    <property type="match status" value="3"/>
</dbReference>
<dbReference type="InterPro" id="IPR039279">
    <property type="entry name" value="QRT3-like"/>
</dbReference>
<name>A0A226E9R1_FOLCA</name>
<reference evidence="3 4" key="1">
    <citation type="submission" date="2015-12" db="EMBL/GenBank/DDBJ databases">
        <title>The genome of Folsomia candida.</title>
        <authorList>
            <person name="Faddeeva A."/>
            <person name="Derks M.F."/>
            <person name="Anvar Y."/>
            <person name="Smit S."/>
            <person name="Van Straalen N."/>
            <person name="Roelofs D."/>
        </authorList>
    </citation>
    <scope>NUCLEOTIDE SEQUENCE [LARGE SCALE GENOMIC DNA]</scope>
    <source>
        <strain evidence="3 4">VU population</strain>
        <tissue evidence="3">Whole body</tissue>
    </source>
</reference>
<dbReference type="PANTHER" id="PTHR33928">
    <property type="entry name" value="POLYGALACTURONASE QRT3"/>
    <property type="match status" value="1"/>
</dbReference>
<dbReference type="GO" id="GO:0004650">
    <property type="term" value="F:polygalacturonase activity"/>
    <property type="evidence" value="ECO:0007669"/>
    <property type="project" value="InterPro"/>
</dbReference>
<dbReference type="InterPro" id="IPR011050">
    <property type="entry name" value="Pectin_lyase_fold/virulence"/>
</dbReference>
<gene>
    <name evidence="3" type="ORF">Fcan01_11720</name>
</gene>
<feature type="domain" description="Rhamnogalacturonase A/B/Epimerase-like pectate lyase" evidence="2">
    <location>
        <begin position="395"/>
        <end position="452"/>
    </location>
</feature>
<dbReference type="InterPro" id="IPR024535">
    <property type="entry name" value="RHGA/B-epi-like_pectate_lyase"/>
</dbReference>
<dbReference type="PANTHER" id="PTHR33928:SF2">
    <property type="entry name" value="PECTATE LYASE SUPERFAMILY PROTEIN DOMAIN-CONTAINING PROTEIN-RELATED"/>
    <property type="match status" value="1"/>
</dbReference>
<evidence type="ECO:0000259" key="2">
    <source>
        <dbReference type="Pfam" id="PF12708"/>
    </source>
</evidence>
<keyword evidence="1" id="KW-0732">Signal</keyword>
<keyword evidence="4" id="KW-1185">Reference proteome</keyword>
<dbReference type="SUPFAM" id="SSF51126">
    <property type="entry name" value="Pectin lyase-like"/>
    <property type="match status" value="2"/>
</dbReference>
<dbReference type="EMBL" id="LNIX01000005">
    <property type="protein sequence ID" value="OXA54110.1"/>
    <property type="molecule type" value="Genomic_DNA"/>
</dbReference>
<dbReference type="AlphaFoldDB" id="A0A226E9R1"/>
<feature type="chain" id="PRO_5012917592" evidence="1">
    <location>
        <begin position="21"/>
        <end position="565"/>
    </location>
</feature>
<sequence length="565" mass="60132">MRNYITIATLLAGLAIATHCVNVHSSNGDGITDDTACINTAISSGGRCGQGCGSSTIQPALIYFPPGRYRVSSPIIMYYFSQLVGDALNPPTIVAAPNFSGMAVLDANPYGAGGNNWYTNQNNFFRQVRNFVIDLTLTPTNSGATGMHWQGLSTIILINLTSMTINAHVLIHAVSQATSLINIRFVMSRALGTNQKGVFIENGSGGFMSDLKFEGGQYGLQIGNQQFLSRNLEFDGCDTAIMMIWNWQWTFSNLLINDCRVGIDMTASSDIVNSGVGSILFMDSTVSNTGSAVRLRLNTAPNVDDTSNTLLLDNVILQNVINAVVDMNGGTVLPGGSMTIAAWGRGSRYTDDSGNVAFATADLPPVNKSPLLLGEQGRFFVKSRPQYEQLGVNDFASVKAGGAMGDGVTDDSTAIQNVINANVNSKVVYFPAGSYVISKTVTVPPGSRIIGELWSVLMAGGPQSEFLDENNPLPMLKVGNPGDVGTVEITDLFFASKGAQPGAILVQWNIKQSANGAACMWDSHFRVGGFRGSELTDHDLDVNEGQISIYTGRGIVVGATDGPVW</sequence>
<dbReference type="CDD" id="cd23668">
    <property type="entry name" value="GH55_beta13glucanase-like"/>
    <property type="match status" value="1"/>
</dbReference>
<dbReference type="OrthoDB" id="1046782at2759"/>